<sequence length="68" mass="7688">MSLVHETTPARWRRSTRCASNACVEVARVTGDAISVRDTEDIATRLAFGLGEWHDFVRDVKDGRFDVH</sequence>
<dbReference type="RefSeq" id="WP_117398422.1">
    <property type="nucleotide sequence ID" value="NZ_QVNQ01000002.1"/>
</dbReference>
<dbReference type="Proteomes" id="UP000262882">
    <property type="component" value="Unassembled WGS sequence"/>
</dbReference>
<feature type="domain" description="DUF397" evidence="1">
    <location>
        <begin position="10"/>
        <end position="61"/>
    </location>
</feature>
<name>A0A372GLF1_9ACTN</name>
<organism evidence="2 3">
    <name type="scientific">Actinomadura spongiicola</name>
    <dbReference type="NCBI Taxonomy" id="2303421"/>
    <lineage>
        <taxon>Bacteria</taxon>
        <taxon>Bacillati</taxon>
        <taxon>Actinomycetota</taxon>
        <taxon>Actinomycetes</taxon>
        <taxon>Streptosporangiales</taxon>
        <taxon>Thermomonosporaceae</taxon>
        <taxon>Actinomadura</taxon>
    </lineage>
</organism>
<evidence type="ECO:0000313" key="2">
    <source>
        <dbReference type="EMBL" id="RFS86214.1"/>
    </source>
</evidence>
<comment type="caution">
    <text evidence="2">The sequence shown here is derived from an EMBL/GenBank/DDBJ whole genome shotgun (WGS) entry which is preliminary data.</text>
</comment>
<reference evidence="2 3" key="1">
    <citation type="submission" date="2018-08" db="EMBL/GenBank/DDBJ databases">
        <title>Actinomadura spongicola sp. nov., isolated from marine sponge Leucetta chagosensis.</title>
        <authorList>
            <person name="Li L."/>
            <person name="Lin H.W."/>
        </authorList>
    </citation>
    <scope>NUCLEOTIDE SEQUENCE [LARGE SCALE GENOMIC DNA]</scope>
    <source>
        <strain evidence="2 3">LHW52907</strain>
    </source>
</reference>
<accession>A0A372GLF1</accession>
<gene>
    <name evidence="2" type="ORF">D0T12_06235</name>
</gene>
<dbReference type="Pfam" id="PF04149">
    <property type="entry name" value="DUF397"/>
    <property type="match status" value="1"/>
</dbReference>
<keyword evidence="3" id="KW-1185">Reference proteome</keyword>
<proteinExistence type="predicted"/>
<dbReference type="AlphaFoldDB" id="A0A372GLF1"/>
<dbReference type="EMBL" id="QVNQ01000002">
    <property type="protein sequence ID" value="RFS86214.1"/>
    <property type="molecule type" value="Genomic_DNA"/>
</dbReference>
<protein>
    <submittedName>
        <fullName evidence="2">DUF397 domain-containing protein</fullName>
    </submittedName>
</protein>
<dbReference type="OrthoDB" id="3542928at2"/>
<evidence type="ECO:0000313" key="3">
    <source>
        <dbReference type="Proteomes" id="UP000262882"/>
    </source>
</evidence>
<evidence type="ECO:0000259" key="1">
    <source>
        <dbReference type="Pfam" id="PF04149"/>
    </source>
</evidence>
<dbReference type="InterPro" id="IPR007278">
    <property type="entry name" value="DUF397"/>
</dbReference>